<organism evidence="1 2">
    <name type="scientific">Lottia gigantea</name>
    <name type="common">Giant owl limpet</name>
    <dbReference type="NCBI Taxonomy" id="225164"/>
    <lineage>
        <taxon>Eukaryota</taxon>
        <taxon>Metazoa</taxon>
        <taxon>Spiralia</taxon>
        <taxon>Lophotrochozoa</taxon>
        <taxon>Mollusca</taxon>
        <taxon>Gastropoda</taxon>
        <taxon>Patellogastropoda</taxon>
        <taxon>Lottioidea</taxon>
        <taxon>Lottiidae</taxon>
        <taxon>Lottia</taxon>
    </lineage>
</organism>
<proteinExistence type="predicted"/>
<dbReference type="HOGENOM" id="CLU_1483627_0_0_1"/>
<reference evidence="1 2" key="1">
    <citation type="journal article" date="2013" name="Nature">
        <title>Insights into bilaterian evolution from three spiralian genomes.</title>
        <authorList>
            <person name="Simakov O."/>
            <person name="Marletaz F."/>
            <person name="Cho S.J."/>
            <person name="Edsinger-Gonzales E."/>
            <person name="Havlak P."/>
            <person name="Hellsten U."/>
            <person name="Kuo D.H."/>
            <person name="Larsson T."/>
            <person name="Lv J."/>
            <person name="Arendt D."/>
            <person name="Savage R."/>
            <person name="Osoegawa K."/>
            <person name="de Jong P."/>
            <person name="Grimwood J."/>
            <person name="Chapman J.A."/>
            <person name="Shapiro H."/>
            <person name="Aerts A."/>
            <person name="Otillar R.P."/>
            <person name="Terry A.Y."/>
            <person name="Boore J.L."/>
            <person name="Grigoriev I.V."/>
            <person name="Lindberg D.R."/>
            <person name="Seaver E.C."/>
            <person name="Weisblat D.A."/>
            <person name="Putnam N.H."/>
            <person name="Rokhsar D.S."/>
        </authorList>
    </citation>
    <scope>NUCLEOTIDE SEQUENCE [LARGE SCALE GENOMIC DNA]</scope>
</reference>
<accession>V4AD25</accession>
<dbReference type="EMBL" id="KB201750">
    <property type="protein sequence ID" value="ESO94757.1"/>
    <property type="molecule type" value="Genomic_DNA"/>
</dbReference>
<dbReference type="OrthoDB" id="6282662at2759"/>
<name>V4AD25_LOTGI</name>
<dbReference type="GeneID" id="20238575"/>
<evidence type="ECO:0000313" key="1">
    <source>
        <dbReference type="EMBL" id="ESO94757.1"/>
    </source>
</evidence>
<dbReference type="Proteomes" id="UP000030746">
    <property type="component" value="Unassembled WGS sequence"/>
</dbReference>
<dbReference type="AlphaFoldDB" id="V4AD25"/>
<dbReference type="CTD" id="20238575"/>
<dbReference type="RefSeq" id="XP_009054498.1">
    <property type="nucleotide sequence ID" value="XM_009056250.1"/>
</dbReference>
<sequence>MSLILKHEQHKFEDYSGDGIFSSLFFLGKTIIPKVASFVSNIKSLISTGAKAVGSIAQTGKSISEAVKQSDELKELQLIRDLRNRRLEERKGKGFKVIKIKMIVAHAPKTYFGSNIHKSLGSLPGFPCAKYPREKHLPGHNYTDPGTRSREDKNITIEELEKFNEILDKFDVEISSIKVKNS</sequence>
<gene>
    <name evidence="1" type="ORF">LOTGIDRAFT_161003</name>
</gene>
<dbReference type="KEGG" id="lgi:LOTGIDRAFT_161003"/>
<evidence type="ECO:0000313" key="2">
    <source>
        <dbReference type="Proteomes" id="UP000030746"/>
    </source>
</evidence>
<protein>
    <submittedName>
        <fullName evidence="1">Uncharacterized protein</fullName>
    </submittedName>
</protein>
<keyword evidence="2" id="KW-1185">Reference proteome</keyword>